<organism evidence="9 10">
    <name type="scientific">Roseateles flavus</name>
    <dbReference type="NCBI Taxonomy" id="3149041"/>
    <lineage>
        <taxon>Bacteria</taxon>
        <taxon>Pseudomonadati</taxon>
        <taxon>Pseudomonadota</taxon>
        <taxon>Betaproteobacteria</taxon>
        <taxon>Burkholderiales</taxon>
        <taxon>Sphaerotilaceae</taxon>
        <taxon>Roseateles</taxon>
    </lineage>
</organism>
<dbReference type="InterPro" id="IPR017853">
    <property type="entry name" value="GH"/>
</dbReference>
<keyword evidence="4 7" id="KW-0732">Signal</keyword>
<dbReference type="SUPFAM" id="SSF51011">
    <property type="entry name" value="Glycosyl hydrolase domain"/>
    <property type="match status" value="1"/>
</dbReference>
<keyword evidence="5" id="KW-0106">Calcium</keyword>
<dbReference type="SUPFAM" id="SSF51445">
    <property type="entry name" value="(Trans)glycosidases"/>
    <property type="match status" value="1"/>
</dbReference>
<dbReference type="InterPro" id="IPR002909">
    <property type="entry name" value="IPT_dom"/>
</dbReference>
<dbReference type="PRINTS" id="PR00110">
    <property type="entry name" value="ALPHAAMYLASE"/>
</dbReference>
<evidence type="ECO:0000256" key="4">
    <source>
        <dbReference type="ARBA" id="ARBA00022729"/>
    </source>
</evidence>
<dbReference type="RefSeq" id="WP_347611234.1">
    <property type="nucleotide sequence ID" value="NZ_JBDPZC010000007.1"/>
</dbReference>
<evidence type="ECO:0000313" key="9">
    <source>
        <dbReference type="EMBL" id="MEO3714160.1"/>
    </source>
</evidence>
<evidence type="ECO:0000259" key="8">
    <source>
        <dbReference type="PROSITE" id="PS51166"/>
    </source>
</evidence>
<feature type="signal peptide" evidence="7">
    <location>
        <begin position="1"/>
        <end position="30"/>
    </location>
</feature>
<dbReference type="PANTHER" id="PTHR10357">
    <property type="entry name" value="ALPHA-AMYLASE FAMILY MEMBER"/>
    <property type="match status" value="1"/>
</dbReference>
<sequence length="716" mass="76252">MLTPNAGRLRPGLRLSLFTVAALTALAAAASPDTHVSNKQSFATDVVYQIVTDRFKDGDAANNPAGAAFSAGCTQLKLYCGGDWKGITQKISDGYLTGMGITALWISQPVENISAVINYSGTNSTSYHGYWARDFKRANTAFGSIADFQALITAAHNAGIKVIIDFAPNHSSPADPANSAFAENGRLYDNGTLLASYSSDPNGLFHHNGGTNFSSLEDGIYRNLFDLADLNHNKATVDAYFKSAIQGWLDLGVDGLRVDAVKHMPMGWQKNWMAHIHGYKPVFTFGEWFLGVNEVDPANHAFANGSGMSLLDFQYAQRVRQVLRDGSKTMQDLHQTIVDTAGQYGQVIDQVTFVDNHDMDRFHQAGAPQRRLEQALAITLTSRGVPAIYYGSEQYMAGNGDPNNRAMMSGFGTGTTAYQLIKKLAALRKSNAALAYGTQQERWLSPDVYLYERKFGSQVVLVAVNRSATSATTISGLVTALPAGSYTDVLGGLLGGGSLSVGSSGAVPNFVLGAGAVAVWQAAPAISTPTLGHVGPMMGKPGNVLTIDGRGFGATKGSVFFGSTAVTGASILSWEDTQIKVSVPAIAAGRYAVKVRNASAVDSNAYAGYQLLSGPQVTVRFIVTNATTALGENVYLTGDRFELSNWSSSTPVGPAFNQVVTSYPNWYYDVSVPASTTLQFKFIKKNGSAVTWEGGANHTFTTPASGTATVTVNWQP</sequence>
<keyword evidence="3" id="KW-0479">Metal-binding</keyword>
<dbReference type="Pfam" id="PF01833">
    <property type="entry name" value="TIG"/>
    <property type="match status" value="1"/>
</dbReference>
<dbReference type="PANTHER" id="PTHR10357:SF215">
    <property type="entry name" value="ALPHA-AMYLASE 1"/>
    <property type="match status" value="1"/>
</dbReference>
<evidence type="ECO:0000256" key="2">
    <source>
        <dbReference type="ARBA" id="ARBA00008061"/>
    </source>
</evidence>
<reference evidence="9 10" key="1">
    <citation type="submission" date="2024-05" db="EMBL/GenBank/DDBJ databases">
        <title>Roseateles sp. 2.12 16S ribosomal RNA gene Genome sequencing and assembly.</title>
        <authorList>
            <person name="Woo H."/>
        </authorList>
    </citation>
    <scope>NUCLEOTIDE SEQUENCE [LARGE SCALE GENOMIC DNA]</scope>
    <source>
        <strain evidence="9 10">2.12</strain>
    </source>
</reference>
<dbReference type="CDD" id="cd11320">
    <property type="entry name" value="AmyAc_AmyMalt_CGTase_like"/>
    <property type="match status" value="1"/>
</dbReference>
<protein>
    <submittedName>
        <fullName evidence="9">Alpha-amylase family glycosyl hydrolase</fullName>
    </submittedName>
</protein>
<keyword evidence="10" id="KW-1185">Reference proteome</keyword>
<evidence type="ECO:0000313" key="10">
    <source>
        <dbReference type="Proteomes" id="UP001462640"/>
    </source>
</evidence>
<dbReference type="SMART" id="SM00632">
    <property type="entry name" value="Aamy_C"/>
    <property type="match status" value="1"/>
</dbReference>
<dbReference type="InterPro" id="IPR006046">
    <property type="entry name" value="Alpha_amylase"/>
</dbReference>
<dbReference type="InterPro" id="IPR002044">
    <property type="entry name" value="CBM20"/>
</dbReference>
<evidence type="ECO:0000256" key="3">
    <source>
        <dbReference type="ARBA" id="ARBA00022723"/>
    </source>
</evidence>
<dbReference type="InterPro" id="IPR031319">
    <property type="entry name" value="A-amylase_C"/>
</dbReference>
<comment type="caution">
    <text evidence="9">The sequence shown here is derived from an EMBL/GenBank/DDBJ whole genome shotgun (WGS) entry which is preliminary data.</text>
</comment>
<comment type="similarity">
    <text evidence="2 6">Belongs to the glycosyl hydrolase 13 family.</text>
</comment>
<accession>A0ABV0GGF8</accession>
<name>A0ABV0GGF8_9BURK</name>
<feature type="domain" description="CBM20" evidence="8">
    <location>
        <begin position="611"/>
        <end position="716"/>
    </location>
</feature>
<dbReference type="Pfam" id="PF00686">
    <property type="entry name" value="CBM_20"/>
    <property type="match status" value="1"/>
</dbReference>
<dbReference type="InterPro" id="IPR014756">
    <property type="entry name" value="Ig_E-set"/>
</dbReference>
<dbReference type="InterPro" id="IPR013784">
    <property type="entry name" value="Carb-bd-like_fold"/>
</dbReference>
<dbReference type="PROSITE" id="PS51166">
    <property type="entry name" value="CBM20"/>
    <property type="match status" value="1"/>
</dbReference>
<dbReference type="GO" id="GO:0016787">
    <property type="term" value="F:hydrolase activity"/>
    <property type="evidence" value="ECO:0007669"/>
    <property type="project" value="UniProtKB-KW"/>
</dbReference>
<dbReference type="SUPFAM" id="SSF49452">
    <property type="entry name" value="Starch-binding domain-like"/>
    <property type="match status" value="1"/>
</dbReference>
<dbReference type="InterPro" id="IPR006047">
    <property type="entry name" value="GH13_cat_dom"/>
</dbReference>
<proteinExistence type="inferred from homology"/>
<evidence type="ECO:0000256" key="1">
    <source>
        <dbReference type="ARBA" id="ARBA00001913"/>
    </source>
</evidence>
<comment type="cofactor">
    <cofactor evidence="1">
        <name>Ca(2+)</name>
        <dbReference type="ChEBI" id="CHEBI:29108"/>
    </cofactor>
</comment>
<evidence type="ECO:0000256" key="7">
    <source>
        <dbReference type="SAM" id="SignalP"/>
    </source>
</evidence>
<dbReference type="Gene3D" id="2.60.40.10">
    <property type="entry name" value="Immunoglobulins"/>
    <property type="match status" value="2"/>
</dbReference>
<feature type="chain" id="PRO_5047064447" evidence="7">
    <location>
        <begin position="31"/>
        <end position="716"/>
    </location>
</feature>
<dbReference type="SUPFAM" id="SSF81296">
    <property type="entry name" value="E set domains"/>
    <property type="match status" value="1"/>
</dbReference>
<dbReference type="SMART" id="SM01065">
    <property type="entry name" value="CBM_2"/>
    <property type="match status" value="1"/>
</dbReference>
<dbReference type="Pfam" id="PF00128">
    <property type="entry name" value="Alpha-amylase"/>
    <property type="match status" value="1"/>
</dbReference>
<dbReference type="SMART" id="SM00642">
    <property type="entry name" value="Aamy"/>
    <property type="match status" value="1"/>
</dbReference>
<evidence type="ECO:0000256" key="5">
    <source>
        <dbReference type="ARBA" id="ARBA00022837"/>
    </source>
</evidence>
<dbReference type="EMBL" id="JBDPZC010000007">
    <property type="protein sequence ID" value="MEO3714160.1"/>
    <property type="molecule type" value="Genomic_DNA"/>
</dbReference>
<dbReference type="Proteomes" id="UP001462640">
    <property type="component" value="Unassembled WGS sequence"/>
</dbReference>
<gene>
    <name evidence="9" type="ORF">ABDJ40_15450</name>
</gene>
<dbReference type="InterPro" id="IPR013780">
    <property type="entry name" value="Glyco_hydro_b"/>
</dbReference>
<dbReference type="Gene3D" id="3.20.20.80">
    <property type="entry name" value="Glycosidases"/>
    <property type="match status" value="1"/>
</dbReference>
<evidence type="ECO:0000256" key="6">
    <source>
        <dbReference type="RuleBase" id="RU003615"/>
    </source>
</evidence>
<dbReference type="CDD" id="cd00604">
    <property type="entry name" value="IPT_CGTD"/>
    <property type="match status" value="1"/>
</dbReference>
<dbReference type="Gene3D" id="2.60.40.1180">
    <property type="entry name" value="Golgi alpha-mannosidase II"/>
    <property type="match status" value="1"/>
</dbReference>
<keyword evidence="9" id="KW-0378">Hydrolase</keyword>
<dbReference type="InterPro" id="IPR013783">
    <property type="entry name" value="Ig-like_fold"/>
</dbReference>